<dbReference type="InterPro" id="IPR006693">
    <property type="entry name" value="AB_hydrolase_lipase"/>
</dbReference>
<dbReference type="FunFam" id="3.40.50.1820:FF:000057">
    <property type="entry name" value="Lipase"/>
    <property type="match status" value="1"/>
</dbReference>
<dbReference type="AlphaFoldDB" id="A0A8J2LU72"/>
<keyword evidence="4 7" id="KW-0442">Lipid degradation</keyword>
<feature type="chain" id="PRO_5035275179" description="Lipase" evidence="8">
    <location>
        <begin position="24"/>
        <end position="415"/>
    </location>
</feature>
<feature type="domain" description="Partial AB-hydrolase lipase" evidence="9">
    <location>
        <begin position="37"/>
        <end position="100"/>
    </location>
</feature>
<evidence type="ECO:0000256" key="3">
    <source>
        <dbReference type="ARBA" id="ARBA00022801"/>
    </source>
</evidence>
<evidence type="ECO:0000313" key="11">
    <source>
        <dbReference type="Proteomes" id="UP000708208"/>
    </source>
</evidence>
<organism evidence="10 11">
    <name type="scientific">Allacma fusca</name>
    <dbReference type="NCBI Taxonomy" id="39272"/>
    <lineage>
        <taxon>Eukaryota</taxon>
        <taxon>Metazoa</taxon>
        <taxon>Ecdysozoa</taxon>
        <taxon>Arthropoda</taxon>
        <taxon>Hexapoda</taxon>
        <taxon>Collembola</taxon>
        <taxon>Symphypleona</taxon>
        <taxon>Sminthuridae</taxon>
        <taxon>Allacma</taxon>
    </lineage>
</organism>
<sequence length="415" mass="46255">MESLVMVIWLTLTFTLFVIPLQSYKTPVNPHLYNKTTPEMAARDGYPMETHYVTTSDGYILGVFRIPYTNVSAPAPSTKPKPVVILHHGIAASSSIFLVNSPGKRLPYLLADAGYDVWLANGRGNMYSRNHTHLSPEEKPFWQFSCQEMALFDLPALTDYALDKTGQKKVSFIGQSMGTTIYFMLASINPSYNEKINVAIALAPIAFSAHMKSPPAALLSPLVVEPGPPTEAISDLFTHGTGEFFPSVIWEQKLMIVACAPYVFAYAFCSLPVFVTFGFDYSQLNASISNDIWGHYPQGSSVNVFVHFGQFVNSGRFCMYDHGIVKNRKIYNSDSPPDFPLENISAPLVIMAGPNDILATPKDLESLRSKLTGVDETFIYVDYPEFNHMDFLLGIDANKYVNYPIIKILNEHNEI</sequence>
<evidence type="ECO:0000313" key="10">
    <source>
        <dbReference type="EMBL" id="CAG7837956.1"/>
    </source>
</evidence>
<gene>
    <name evidence="10" type="ORF">AFUS01_LOCUS46985</name>
</gene>
<keyword evidence="6" id="KW-0325">Glycoprotein</keyword>
<keyword evidence="2 8" id="KW-0732">Signal</keyword>
<dbReference type="EMBL" id="CAJVCH010571606">
    <property type="protein sequence ID" value="CAG7837956.1"/>
    <property type="molecule type" value="Genomic_DNA"/>
</dbReference>
<keyword evidence="5" id="KW-0443">Lipid metabolism</keyword>
<proteinExistence type="inferred from homology"/>
<dbReference type="OrthoDB" id="9974421at2759"/>
<comment type="caution">
    <text evidence="10">The sequence shown here is derived from an EMBL/GenBank/DDBJ whole genome shotgun (WGS) entry which is preliminary data.</text>
</comment>
<dbReference type="InterPro" id="IPR025483">
    <property type="entry name" value="Lipase_euk"/>
</dbReference>
<evidence type="ECO:0000256" key="5">
    <source>
        <dbReference type="ARBA" id="ARBA00023098"/>
    </source>
</evidence>
<dbReference type="PIRSF" id="PIRSF000862">
    <property type="entry name" value="Steryl_ester_lip"/>
    <property type="match status" value="1"/>
</dbReference>
<evidence type="ECO:0000256" key="1">
    <source>
        <dbReference type="ARBA" id="ARBA00010701"/>
    </source>
</evidence>
<name>A0A8J2LU72_9HEXA</name>
<evidence type="ECO:0000256" key="4">
    <source>
        <dbReference type="ARBA" id="ARBA00022963"/>
    </source>
</evidence>
<evidence type="ECO:0000256" key="7">
    <source>
        <dbReference type="PIRNR" id="PIRNR000862"/>
    </source>
</evidence>
<evidence type="ECO:0000256" key="2">
    <source>
        <dbReference type="ARBA" id="ARBA00022729"/>
    </source>
</evidence>
<dbReference type="Proteomes" id="UP000708208">
    <property type="component" value="Unassembled WGS sequence"/>
</dbReference>
<comment type="similarity">
    <text evidence="1 7">Belongs to the AB hydrolase superfamily. Lipase family.</text>
</comment>
<evidence type="ECO:0000256" key="6">
    <source>
        <dbReference type="ARBA" id="ARBA00023180"/>
    </source>
</evidence>
<protein>
    <recommendedName>
        <fullName evidence="7">Lipase</fullName>
    </recommendedName>
</protein>
<dbReference type="Pfam" id="PF04083">
    <property type="entry name" value="Abhydro_lipase"/>
    <property type="match status" value="1"/>
</dbReference>
<accession>A0A8J2LU72</accession>
<dbReference type="GO" id="GO:0016787">
    <property type="term" value="F:hydrolase activity"/>
    <property type="evidence" value="ECO:0007669"/>
    <property type="project" value="UniProtKB-KW"/>
</dbReference>
<keyword evidence="3 7" id="KW-0378">Hydrolase</keyword>
<keyword evidence="11" id="KW-1185">Reference proteome</keyword>
<evidence type="ECO:0000259" key="9">
    <source>
        <dbReference type="Pfam" id="PF04083"/>
    </source>
</evidence>
<feature type="signal peptide" evidence="8">
    <location>
        <begin position="1"/>
        <end position="23"/>
    </location>
</feature>
<evidence type="ECO:0000256" key="8">
    <source>
        <dbReference type="SAM" id="SignalP"/>
    </source>
</evidence>
<dbReference type="GO" id="GO:0016042">
    <property type="term" value="P:lipid catabolic process"/>
    <property type="evidence" value="ECO:0007669"/>
    <property type="project" value="UniProtKB-KW"/>
</dbReference>
<reference evidence="10" key="1">
    <citation type="submission" date="2021-06" db="EMBL/GenBank/DDBJ databases">
        <authorList>
            <person name="Hodson N. C."/>
            <person name="Mongue J. A."/>
            <person name="Jaron S. K."/>
        </authorList>
    </citation>
    <scope>NUCLEOTIDE SEQUENCE</scope>
</reference>
<dbReference type="PANTHER" id="PTHR11005">
    <property type="entry name" value="LYSOSOMAL ACID LIPASE-RELATED"/>
    <property type="match status" value="1"/>
</dbReference>